<feature type="compositionally biased region" description="Basic and acidic residues" evidence="1">
    <location>
        <begin position="18"/>
        <end position="30"/>
    </location>
</feature>
<protein>
    <submittedName>
        <fullName evidence="2 3">Uncharacterized protein</fullName>
    </submittedName>
</protein>
<evidence type="ECO:0000256" key="1">
    <source>
        <dbReference type="SAM" id="MobiDB-lite"/>
    </source>
</evidence>
<accession>A0A2K1L0K9</accession>
<reference evidence="2 4" key="1">
    <citation type="journal article" date="2008" name="Science">
        <title>The Physcomitrella genome reveals evolutionary insights into the conquest of land by plants.</title>
        <authorList>
            <person name="Rensing S."/>
            <person name="Lang D."/>
            <person name="Zimmer A."/>
            <person name="Terry A."/>
            <person name="Salamov A."/>
            <person name="Shapiro H."/>
            <person name="Nishiyama T."/>
            <person name="Perroud P.-F."/>
            <person name="Lindquist E."/>
            <person name="Kamisugi Y."/>
            <person name="Tanahashi T."/>
            <person name="Sakakibara K."/>
            <person name="Fujita T."/>
            <person name="Oishi K."/>
            <person name="Shin-I T."/>
            <person name="Kuroki Y."/>
            <person name="Toyoda A."/>
            <person name="Suzuki Y."/>
            <person name="Hashimoto A."/>
            <person name="Yamaguchi K."/>
            <person name="Sugano A."/>
            <person name="Kohara Y."/>
            <person name="Fujiyama A."/>
            <person name="Anterola A."/>
            <person name="Aoki S."/>
            <person name="Ashton N."/>
            <person name="Barbazuk W.B."/>
            <person name="Barker E."/>
            <person name="Bennetzen J."/>
            <person name="Bezanilla M."/>
            <person name="Blankenship R."/>
            <person name="Cho S.H."/>
            <person name="Dutcher S."/>
            <person name="Estelle M."/>
            <person name="Fawcett J.A."/>
            <person name="Gundlach H."/>
            <person name="Hanada K."/>
            <person name="Heyl A."/>
            <person name="Hicks K.A."/>
            <person name="Hugh J."/>
            <person name="Lohr M."/>
            <person name="Mayer K."/>
            <person name="Melkozernov A."/>
            <person name="Murata T."/>
            <person name="Nelson D."/>
            <person name="Pils B."/>
            <person name="Prigge M."/>
            <person name="Reiss B."/>
            <person name="Renner T."/>
            <person name="Rombauts S."/>
            <person name="Rushton P."/>
            <person name="Sanderfoot A."/>
            <person name="Schween G."/>
            <person name="Shiu S.-H."/>
            <person name="Stueber K."/>
            <person name="Theodoulou F.L."/>
            <person name="Tu H."/>
            <person name="Van de Peer Y."/>
            <person name="Verrier P.J."/>
            <person name="Waters E."/>
            <person name="Wood A."/>
            <person name="Yang L."/>
            <person name="Cove D."/>
            <person name="Cuming A."/>
            <person name="Hasebe M."/>
            <person name="Lucas S."/>
            <person name="Mishler D.B."/>
            <person name="Reski R."/>
            <person name="Grigoriev I."/>
            <person name="Quatrano R.S."/>
            <person name="Boore J.L."/>
        </authorList>
    </citation>
    <scope>NUCLEOTIDE SEQUENCE [LARGE SCALE GENOMIC DNA]</scope>
    <source>
        <strain evidence="3 4">cv. Gransden 2004</strain>
    </source>
</reference>
<gene>
    <name evidence="2" type="ORF">PHYPA_002352</name>
</gene>
<feature type="region of interest" description="Disordered" evidence="1">
    <location>
        <begin position="1"/>
        <end position="72"/>
    </location>
</feature>
<evidence type="ECO:0000313" key="2">
    <source>
        <dbReference type="EMBL" id="PNR59561.1"/>
    </source>
</evidence>
<dbReference type="EnsemblPlants" id="Pp3c2_7415V3.1">
    <property type="protein sequence ID" value="PAC:32935243.CDS.1"/>
    <property type="gene ID" value="Pp3c2_7415"/>
</dbReference>
<dbReference type="EMBL" id="ABEU02000002">
    <property type="protein sequence ID" value="PNR59561.1"/>
    <property type="molecule type" value="Genomic_DNA"/>
</dbReference>
<organism evidence="2">
    <name type="scientific">Physcomitrium patens</name>
    <name type="common">Spreading-leaved earth moss</name>
    <name type="synonym">Physcomitrella patens</name>
    <dbReference type="NCBI Taxonomy" id="3218"/>
    <lineage>
        <taxon>Eukaryota</taxon>
        <taxon>Viridiplantae</taxon>
        <taxon>Streptophyta</taxon>
        <taxon>Embryophyta</taxon>
        <taxon>Bryophyta</taxon>
        <taxon>Bryophytina</taxon>
        <taxon>Bryopsida</taxon>
        <taxon>Funariidae</taxon>
        <taxon>Funariales</taxon>
        <taxon>Funariaceae</taxon>
        <taxon>Physcomitrium</taxon>
    </lineage>
</organism>
<dbReference type="InParanoid" id="A0A2K1L0K9"/>
<evidence type="ECO:0000313" key="4">
    <source>
        <dbReference type="Proteomes" id="UP000006727"/>
    </source>
</evidence>
<sequence length="72" mass="7835">MQEKEGAPLSCSLTDEPTQERTNDQTDGRPRASLPPSPSLAFPPSLPWKVFPRTSPPHTLSHSLTPAMASRP</sequence>
<keyword evidence="4" id="KW-1185">Reference proteome</keyword>
<proteinExistence type="predicted"/>
<dbReference type="AlphaFoldDB" id="A0A2K1L0K9"/>
<reference evidence="3" key="3">
    <citation type="submission" date="2020-12" db="UniProtKB">
        <authorList>
            <consortium name="EnsemblPlants"/>
        </authorList>
    </citation>
    <scope>IDENTIFICATION</scope>
</reference>
<name>A0A2K1L0K9_PHYPA</name>
<evidence type="ECO:0000313" key="3">
    <source>
        <dbReference type="EnsemblPlants" id="PAC:32935243.CDS.1"/>
    </source>
</evidence>
<reference evidence="2 4" key="2">
    <citation type="journal article" date="2018" name="Plant J.">
        <title>The Physcomitrella patens chromosome-scale assembly reveals moss genome structure and evolution.</title>
        <authorList>
            <person name="Lang D."/>
            <person name="Ullrich K.K."/>
            <person name="Murat F."/>
            <person name="Fuchs J."/>
            <person name="Jenkins J."/>
            <person name="Haas F.B."/>
            <person name="Piednoel M."/>
            <person name="Gundlach H."/>
            <person name="Van Bel M."/>
            <person name="Meyberg R."/>
            <person name="Vives C."/>
            <person name="Morata J."/>
            <person name="Symeonidi A."/>
            <person name="Hiss M."/>
            <person name="Muchero W."/>
            <person name="Kamisugi Y."/>
            <person name="Saleh O."/>
            <person name="Blanc G."/>
            <person name="Decker E.L."/>
            <person name="van Gessel N."/>
            <person name="Grimwood J."/>
            <person name="Hayes R.D."/>
            <person name="Graham S.W."/>
            <person name="Gunter L.E."/>
            <person name="McDaniel S.F."/>
            <person name="Hoernstein S.N.W."/>
            <person name="Larsson A."/>
            <person name="Li F.W."/>
            <person name="Perroud P.F."/>
            <person name="Phillips J."/>
            <person name="Ranjan P."/>
            <person name="Rokshar D.S."/>
            <person name="Rothfels C.J."/>
            <person name="Schneider L."/>
            <person name="Shu S."/>
            <person name="Stevenson D.W."/>
            <person name="Thummler F."/>
            <person name="Tillich M."/>
            <person name="Villarreal Aguilar J.C."/>
            <person name="Widiez T."/>
            <person name="Wong G.K."/>
            <person name="Wymore A."/>
            <person name="Zhang Y."/>
            <person name="Zimmer A.D."/>
            <person name="Quatrano R.S."/>
            <person name="Mayer K.F.X."/>
            <person name="Goodstein D."/>
            <person name="Casacuberta J.M."/>
            <person name="Vandepoele K."/>
            <person name="Reski R."/>
            <person name="Cuming A.C."/>
            <person name="Tuskan G.A."/>
            <person name="Maumus F."/>
            <person name="Salse J."/>
            <person name="Schmutz J."/>
            <person name="Rensing S.A."/>
        </authorList>
    </citation>
    <scope>NUCLEOTIDE SEQUENCE [LARGE SCALE GENOMIC DNA]</scope>
    <source>
        <strain evidence="3 4">cv. Gransden 2004</strain>
    </source>
</reference>
<dbReference type="Gramene" id="Pp3c2_7415V3.1">
    <property type="protein sequence ID" value="PAC:32935243.CDS.1"/>
    <property type="gene ID" value="Pp3c2_7415"/>
</dbReference>
<dbReference type="Proteomes" id="UP000006727">
    <property type="component" value="Chromosome 2"/>
</dbReference>